<keyword evidence="4" id="KW-1185">Reference proteome</keyword>
<sequence>MFGVSEEVKVGTKSQVVIPAKIRNSAKIGPGDILIISSDRNNRISLMKKPDNWSQAAFGCCKGVWGDKSLEYLEKERTESWEE</sequence>
<reference evidence="3 4" key="1">
    <citation type="journal article" date="2009" name="Stand. Genomic Sci.">
        <title>Complete genome sequence of Desulfotomaculum acetoxidans type strain (5575).</title>
        <authorList>
            <person name="Spring S."/>
            <person name="Lapidus A."/>
            <person name="Schroder M."/>
            <person name="Gleim D."/>
            <person name="Sims D."/>
            <person name="Meincke L."/>
            <person name="Glavina Del Rio T."/>
            <person name="Tice H."/>
            <person name="Copeland A."/>
            <person name="Cheng J.F."/>
            <person name="Lucas S."/>
            <person name="Chen F."/>
            <person name="Nolan M."/>
            <person name="Bruce D."/>
            <person name="Goodwin L."/>
            <person name="Pitluck S."/>
            <person name="Ivanova N."/>
            <person name="Mavromatis K."/>
            <person name="Mikhailova N."/>
            <person name="Pati A."/>
            <person name="Chen A."/>
            <person name="Palaniappan K."/>
            <person name="Land M."/>
            <person name="Hauser L."/>
            <person name="Chang Y.J."/>
            <person name="Jeffries C.D."/>
            <person name="Chain P."/>
            <person name="Saunders E."/>
            <person name="Brettin T."/>
            <person name="Detter J.C."/>
            <person name="Goker M."/>
            <person name="Bristow J."/>
            <person name="Eisen J.A."/>
            <person name="Markowitz V."/>
            <person name="Hugenholtz P."/>
            <person name="Kyrpides N.C."/>
            <person name="Klenk H.P."/>
            <person name="Han C."/>
        </authorList>
    </citation>
    <scope>NUCLEOTIDE SEQUENCE [LARGE SCALE GENOMIC DNA]</scope>
    <source>
        <strain evidence="4">ATCC 49208 / DSM 771 / VKM B-1644</strain>
    </source>
</reference>
<dbReference type="NCBIfam" id="TIGR01439">
    <property type="entry name" value="lp_hng_hel_AbrB"/>
    <property type="match status" value="1"/>
</dbReference>
<dbReference type="Gene3D" id="2.10.260.10">
    <property type="match status" value="1"/>
</dbReference>
<dbReference type="PROSITE" id="PS51740">
    <property type="entry name" value="SPOVT_ABRB"/>
    <property type="match status" value="1"/>
</dbReference>
<dbReference type="GO" id="GO:0003677">
    <property type="term" value="F:DNA binding"/>
    <property type="evidence" value="ECO:0007669"/>
    <property type="project" value="UniProtKB-UniRule"/>
</dbReference>
<dbReference type="SUPFAM" id="SSF89447">
    <property type="entry name" value="AbrB/MazE/MraZ-like"/>
    <property type="match status" value="1"/>
</dbReference>
<evidence type="ECO:0000313" key="3">
    <source>
        <dbReference type="EMBL" id="ACV63978.1"/>
    </source>
</evidence>
<dbReference type="PANTHER" id="PTHR34860:SF6">
    <property type="entry name" value="REPRESSOR-LIKE PROTEIN SSO7C3"/>
    <property type="match status" value="1"/>
</dbReference>
<dbReference type="AlphaFoldDB" id="C8W4U2"/>
<feature type="domain" description="SpoVT-AbrB" evidence="2">
    <location>
        <begin position="5"/>
        <end position="51"/>
    </location>
</feature>
<dbReference type="OrthoDB" id="9812495at2"/>
<dbReference type="KEGG" id="dae:Dtox_3242"/>
<dbReference type="HOGENOM" id="CLU_2537058_0_0_9"/>
<dbReference type="InterPro" id="IPR052975">
    <property type="entry name" value="Repressor-like_regulatory"/>
</dbReference>
<accession>C8W4U2</accession>
<dbReference type="InterPro" id="IPR007159">
    <property type="entry name" value="SpoVT-AbrB_dom"/>
</dbReference>
<evidence type="ECO:0000259" key="2">
    <source>
        <dbReference type="PROSITE" id="PS51740"/>
    </source>
</evidence>
<name>C8W4U2_DESAS</name>
<dbReference type="EMBL" id="CP001720">
    <property type="protein sequence ID" value="ACV63978.1"/>
    <property type="molecule type" value="Genomic_DNA"/>
</dbReference>
<protein>
    <submittedName>
        <fullName evidence="3">Transcriptional regulator, AbrB family</fullName>
    </submittedName>
</protein>
<dbReference type="Proteomes" id="UP000002217">
    <property type="component" value="Chromosome"/>
</dbReference>
<proteinExistence type="predicted"/>
<dbReference type="InterPro" id="IPR037914">
    <property type="entry name" value="SpoVT-AbrB_sf"/>
</dbReference>
<organism evidence="3 4">
    <name type="scientific">Desulfofarcimen acetoxidans (strain ATCC 49208 / DSM 771 / KCTC 5769 / VKM B-1644 / 5575)</name>
    <name type="common">Desulfotomaculum acetoxidans</name>
    <dbReference type="NCBI Taxonomy" id="485916"/>
    <lineage>
        <taxon>Bacteria</taxon>
        <taxon>Bacillati</taxon>
        <taxon>Bacillota</taxon>
        <taxon>Clostridia</taxon>
        <taxon>Eubacteriales</taxon>
        <taxon>Peptococcaceae</taxon>
        <taxon>Desulfofarcimen</taxon>
    </lineage>
</organism>
<dbReference type="PANTHER" id="PTHR34860">
    <property type="entry name" value="REPRESSOR-LIKE PROTEIN SSO7C3"/>
    <property type="match status" value="1"/>
</dbReference>
<evidence type="ECO:0000256" key="1">
    <source>
        <dbReference type="PROSITE-ProRule" id="PRU01076"/>
    </source>
</evidence>
<evidence type="ECO:0000313" key="4">
    <source>
        <dbReference type="Proteomes" id="UP000002217"/>
    </source>
</evidence>
<dbReference type="SMART" id="SM00966">
    <property type="entry name" value="SpoVT_AbrB"/>
    <property type="match status" value="1"/>
</dbReference>
<dbReference type="Pfam" id="PF04014">
    <property type="entry name" value="MazE_antitoxin"/>
    <property type="match status" value="1"/>
</dbReference>
<keyword evidence="1" id="KW-0238">DNA-binding</keyword>
<dbReference type="RefSeq" id="WP_015758670.1">
    <property type="nucleotide sequence ID" value="NC_013216.1"/>
</dbReference>
<gene>
    <name evidence="3" type="ordered locus">Dtox_3242</name>
</gene>